<dbReference type="PANTHER" id="PTHR42878">
    <property type="entry name" value="TWO-COMPONENT HISTIDINE KINASE"/>
    <property type="match status" value="1"/>
</dbReference>
<name>A0ABS5WL09_9RHOB</name>
<evidence type="ECO:0000259" key="8">
    <source>
        <dbReference type="PROSITE" id="PS50109"/>
    </source>
</evidence>
<evidence type="ECO:0000256" key="4">
    <source>
        <dbReference type="ARBA" id="ARBA00022741"/>
    </source>
</evidence>
<evidence type="ECO:0000256" key="7">
    <source>
        <dbReference type="ARBA" id="ARBA00023012"/>
    </source>
</evidence>
<organism evidence="9 10">
    <name type="scientific">Falsiruegeria litorea</name>
    <dbReference type="NCBI Taxonomy" id="1280831"/>
    <lineage>
        <taxon>Bacteria</taxon>
        <taxon>Pseudomonadati</taxon>
        <taxon>Pseudomonadota</taxon>
        <taxon>Alphaproteobacteria</taxon>
        <taxon>Rhodobacterales</taxon>
        <taxon>Roseobacteraceae</taxon>
        <taxon>Falsiruegeria</taxon>
    </lineage>
</organism>
<keyword evidence="3" id="KW-0808">Transferase</keyword>
<dbReference type="PROSITE" id="PS50109">
    <property type="entry name" value="HIS_KIN"/>
    <property type="match status" value="1"/>
</dbReference>
<reference evidence="9 10" key="1">
    <citation type="submission" date="2021-05" db="EMBL/GenBank/DDBJ databases">
        <title>Draft genomes of marine bacteria isolated from model chitin particles.</title>
        <authorList>
            <person name="Datta M.S."/>
            <person name="Schwartzman J.A."/>
            <person name="Cordero O."/>
        </authorList>
    </citation>
    <scope>NUCLEOTIDE SEQUENCE [LARGE SCALE GENOMIC DNA]</scope>
    <source>
        <strain evidence="9 10">4E07</strain>
    </source>
</reference>
<evidence type="ECO:0000313" key="9">
    <source>
        <dbReference type="EMBL" id="MBT3139688.1"/>
    </source>
</evidence>
<dbReference type="PANTHER" id="PTHR42878:SF7">
    <property type="entry name" value="SENSOR HISTIDINE KINASE GLRK"/>
    <property type="match status" value="1"/>
</dbReference>
<dbReference type="Gene3D" id="3.30.565.10">
    <property type="entry name" value="Histidine kinase-like ATPase, C-terminal domain"/>
    <property type="match status" value="1"/>
</dbReference>
<dbReference type="Proteomes" id="UP000763802">
    <property type="component" value="Unassembled WGS sequence"/>
</dbReference>
<gene>
    <name evidence="9" type="ORF">KL867_01345</name>
</gene>
<evidence type="ECO:0000313" key="10">
    <source>
        <dbReference type="Proteomes" id="UP000763802"/>
    </source>
</evidence>
<dbReference type="PRINTS" id="PR00344">
    <property type="entry name" value="BCTRLSENSOR"/>
</dbReference>
<proteinExistence type="predicted"/>
<dbReference type="Pfam" id="PF02518">
    <property type="entry name" value="HATPase_c"/>
    <property type="match status" value="1"/>
</dbReference>
<dbReference type="InterPro" id="IPR004358">
    <property type="entry name" value="Sig_transdc_His_kin-like_C"/>
</dbReference>
<evidence type="ECO:0000256" key="2">
    <source>
        <dbReference type="ARBA" id="ARBA00012438"/>
    </source>
</evidence>
<comment type="catalytic activity">
    <reaction evidence="1">
        <text>ATP + protein L-histidine = ADP + protein N-phospho-L-histidine.</text>
        <dbReference type="EC" id="2.7.13.3"/>
    </reaction>
</comment>
<dbReference type="SUPFAM" id="SSF55874">
    <property type="entry name" value="ATPase domain of HSP90 chaperone/DNA topoisomerase II/histidine kinase"/>
    <property type="match status" value="1"/>
</dbReference>
<evidence type="ECO:0000256" key="3">
    <source>
        <dbReference type="ARBA" id="ARBA00022679"/>
    </source>
</evidence>
<protein>
    <recommendedName>
        <fullName evidence="2">histidine kinase</fullName>
        <ecNumber evidence="2">2.7.13.3</ecNumber>
    </recommendedName>
</protein>
<dbReference type="InterPro" id="IPR050351">
    <property type="entry name" value="BphY/WalK/GraS-like"/>
</dbReference>
<dbReference type="InterPro" id="IPR003594">
    <property type="entry name" value="HATPase_dom"/>
</dbReference>
<dbReference type="EC" id="2.7.13.3" evidence="2"/>
<keyword evidence="10" id="KW-1185">Reference proteome</keyword>
<dbReference type="EMBL" id="JAHHDY010000003">
    <property type="protein sequence ID" value="MBT3139688.1"/>
    <property type="molecule type" value="Genomic_DNA"/>
</dbReference>
<keyword evidence="5 9" id="KW-0418">Kinase</keyword>
<feature type="domain" description="Histidine kinase" evidence="8">
    <location>
        <begin position="119"/>
        <end position="342"/>
    </location>
</feature>
<comment type="caution">
    <text evidence="9">The sequence shown here is derived from an EMBL/GenBank/DDBJ whole genome shotgun (WGS) entry which is preliminary data.</text>
</comment>
<accession>A0ABS5WL09</accession>
<dbReference type="InterPro" id="IPR005467">
    <property type="entry name" value="His_kinase_dom"/>
</dbReference>
<keyword evidence="7" id="KW-0902">Two-component regulatory system</keyword>
<evidence type="ECO:0000256" key="6">
    <source>
        <dbReference type="ARBA" id="ARBA00022840"/>
    </source>
</evidence>
<dbReference type="RefSeq" id="WP_215193515.1">
    <property type="nucleotide sequence ID" value="NZ_JAHHDY010000003.1"/>
</dbReference>
<evidence type="ECO:0000256" key="1">
    <source>
        <dbReference type="ARBA" id="ARBA00000085"/>
    </source>
</evidence>
<keyword evidence="4" id="KW-0547">Nucleotide-binding</keyword>
<dbReference type="SMART" id="SM00387">
    <property type="entry name" value="HATPase_c"/>
    <property type="match status" value="1"/>
</dbReference>
<sequence>MLAFSSIIIDPQGNYQFHDGTIFSLPPELCDTFRIQRYLKLEKLGWSKSEFGYMTLVKVDSRGNRYIIPGLYLENSDRPTKKFYGYKPQLSKAQVEQYLDHHLERLVEARNASEGELTALVHDLRHLSSSIYHSALEAEDAARAKSWNDTRDLVRTIIASQTMLKVRIDYLDFSNSVDRFDDIEKIPVYSRVDKVIRCFRADARHKDVEITLTGRSYRLAEGPNILDIAPYTLIENAIKYAPNNSEITVNVEDTEEDTKVSVNSKGPAFGSGDETKIFEKGFRGSNATLIRANGTGLGLYVAREVVETFNGEMHAEQSETLEMIGGIPFASTTFHFRLPTAGEDMVRKQKYERLQRGRARRRGSKLN</sequence>
<keyword evidence="6" id="KW-0067">ATP-binding</keyword>
<evidence type="ECO:0000256" key="5">
    <source>
        <dbReference type="ARBA" id="ARBA00022777"/>
    </source>
</evidence>
<dbReference type="InterPro" id="IPR036890">
    <property type="entry name" value="HATPase_C_sf"/>
</dbReference>
<dbReference type="GO" id="GO:0016301">
    <property type="term" value="F:kinase activity"/>
    <property type="evidence" value="ECO:0007669"/>
    <property type="project" value="UniProtKB-KW"/>
</dbReference>